<dbReference type="GO" id="GO:0016020">
    <property type="term" value="C:membrane"/>
    <property type="evidence" value="ECO:0007669"/>
    <property type="project" value="UniProtKB-SubCell"/>
</dbReference>
<proteinExistence type="predicted"/>
<protein>
    <recommendedName>
        <fullName evidence="5">Glycosyl transferase 64 domain-containing protein</fullName>
    </recommendedName>
</protein>
<dbReference type="PANTHER" id="PTHR48261">
    <property type="entry name" value="ACETYLGLUCOSAMINYLTRANSFERASE"/>
    <property type="match status" value="1"/>
</dbReference>
<evidence type="ECO:0000259" key="5">
    <source>
        <dbReference type="Pfam" id="PF09258"/>
    </source>
</evidence>
<evidence type="ECO:0000313" key="7">
    <source>
        <dbReference type="Proteomes" id="UP000646827"/>
    </source>
</evidence>
<keyword evidence="7" id="KW-1185">Reference proteome</keyword>
<dbReference type="Gene3D" id="3.90.550.10">
    <property type="entry name" value="Spore Coat Polysaccharide Biosynthesis Protein SpsA, Chain A"/>
    <property type="match status" value="1"/>
</dbReference>
<accession>A0A8H7S682</accession>
<dbReference type="InterPro" id="IPR029044">
    <property type="entry name" value="Nucleotide-diphossugar_trans"/>
</dbReference>
<dbReference type="InterPro" id="IPR015338">
    <property type="entry name" value="GT64_dom"/>
</dbReference>
<comment type="subcellular location">
    <subcellularLocation>
        <location evidence="1">Membrane</location>
    </subcellularLocation>
</comment>
<dbReference type="Proteomes" id="UP000646827">
    <property type="component" value="Unassembled WGS sequence"/>
</dbReference>
<dbReference type="InterPro" id="IPR004263">
    <property type="entry name" value="Exostosin"/>
</dbReference>
<evidence type="ECO:0000256" key="1">
    <source>
        <dbReference type="ARBA" id="ARBA00004370"/>
    </source>
</evidence>
<keyword evidence="2" id="KW-0808">Transferase</keyword>
<keyword evidence="3" id="KW-0472">Membrane</keyword>
<comment type="caution">
    <text evidence="6">The sequence shown here is derived from an EMBL/GenBank/DDBJ whole genome shotgun (WGS) entry which is preliminary data.</text>
</comment>
<evidence type="ECO:0000256" key="3">
    <source>
        <dbReference type="ARBA" id="ARBA00023136"/>
    </source>
</evidence>
<dbReference type="AlphaFoldDB" id="A0A8H7S682"/>
<dbReference type="Pfam" id="PF09258">
    <property type="entry name" value="Glyco_transf_64"/>
    <property type="match status" value="1"/>
</dbReference>
<name>A0A8H7S682_9FUNG</name>
<keyword evidence="4" id="KW-1015">Disulfide bond</keyword>
<evidence type="ECO:0000256" key="2">
    <source>
        <dbReference type="ARBA" id="ARBA00022679"/>
    </source>
</evidence>
<dbReference type="PANTHER" id="PTHR48261:SF2">
    <property type="entry name" value="ACETYLGLUCOSAMINYLTRANSFERASE"/>
    <property type="match status" value="1"/>
</dbReference>
<reference evidence="6 7" key="1">
    <citation type="submission" date="2020-12" db="EMBL/GenBank/DDBJ databases">
        <title>Metabolic potential, ecology and presence of endohyphal bacteria is reflected in genomic diversity of Mucoromycotina.</title>
        <authorList>
            <person name="Muszewska A."/>
            <person name="Okrasinska A."/>
            <person name="Steczkiewicz K."/>
            <person name="Drgas O."/>
            <person name="Orlowska M."/>
            <person name="Perlinska-Lenart U."/>
            <person name="Aleksandrzak-Piekarczyk T."/>
            <person name="Szatraj K."/>
            <person name="Zielenkiewicz U."/>
            <person name="Pilsyk S."/>
            <person name="Malc E."/>
            <person name="Mieczkowski P."/>
            <person name="Kruszewska J.S."/>
            <person name="Biernat P."/>
            <person name="Pawlowska J."/>
        </authorList>
    </citation>
    <scope>NUCLEOTIDE SEQUENCE [LARGE SCALE GENOMIC DNA]</scope>
    <source>
        <strain evidence="6 7">CBS 142.35</strain>
    </source>
</reference>
<sequence length="570" mass="66848">MISTHSLVYLSANLTTSTTFHSRRKPVPAENYYEQQQQEFDINDPFHNKEYYKDKAFVTIVTDPNWMDATRVSIQSLQKVSKTRANIMVIMAINKTFSNIPVSYDDTIMKNIQLLNISPDIEDPISKALTYYRKLVYFSNEILFKKNVDHYFGYPTHTILKDHNNIGLKIYERSEKNNISSTSPLFTPSTHFPLSNEEIFWFKDQMKPWDFHQYHDTDWLKKYHSSSFYQWRSLYDDIIQLESSSSSVNDWSNQDRRKSVCNAWTLSSLEKNSLPTTVLNDDKTIIIRDRFSVLLSTYKPERINHLTLLIRHLLQSSLVHEIFITWHNPNLDVPTPLMEFIRNDTNSQGGERIHVLPQSYDSLNNRFNPVKQIQTEAVYILDDDVFMDIQDLEFTFSVWQQPNHKDSIVGHFPRIHQYNSETHEAIYKISNKDIYSMVLTKSMFVRTDYLFTFTCLMDLEIHHAIDSWMNCEDIAFNMMVSGMTGAPAIAVTPRNPLLDFGTKSGISTNLQHMGGRGECISHFITKYWKEKDPLIVSSSAIVPYERPTIRRGSWDRIEKQINQYQHRMEQ</sequence>
<gene>
    <name evidence="6" type="ORF">INT45_001237</name>
</gene>
<dbReference type="GO" id="GO:0016757">
    <property type="term" value="F:glycosyltransferase activity"/>
    <property type="evidence" value="ECO:0007669"/>
    <property type="project" value="InterPro"/>
</dbReference>
<dbReference type="OrthoDB" id="2014201at2759"/>
<evidence type="ECO:0000256" key="4">
    <source>
        <dbReference type="ARBA" id="ARBA00023157"/>
    </source>
</evidence>
<dbReference type="SUPFAM" id="SSF53448">
    <property type="entry name" value="Nucleotide-diphospho-sugar transferases"/>
    <property type="match status" value="1"/>
</dbReference>
<evidence type="ECO:0000313" key="6">
    <source>
        <dbReference type="EMBL" id="KAG2223489.1"/>
    </source>
</evidence>
<dbReference type="EMBL" id="JAEPRB010000060">
    <property type="protein sequence ID" value="KAG2223489.1"/>
    <property type="molecule type" value="Genomic_DNA"/>
</dbReference>
<feature type="domain" description="Glycosyl transferase 64" evidence="5">
    <location>
        <begin position="291"/>
        <end position="537"/>
    </location>
</feature>
<organism evidence="6 7">
    <name type="scientific">Circinella minor</name>
    <dbReference type="NCBI Taxonomy" id="1195481"/>
    <lineage>
        <taxon>Eukaryota</taxon>
        <taxon>Fungi</taxon>
        <taxon>Fungi incertae sedis</taxon>
        <taxon>Mucoromycota</taxon>
        <taxon>Mucoromycotina</taxon>
        <taxon>Mucoromycetes</taxon>
        <taxon>Mucorales</taxon>
        <taxon>Lichtheimiaceae</taxon>
        <taxon>Circinella</taxon>
    </lineage>
</organism>